<proteinExistence type="inferred from homology"/>
<dbReference type="PANTHER" id="PTHR43350:SF19">
    <property type="entry name" value="D-GULOSIDE 3-DEHYDROGENASE"/>
    <property type="match status" value="1"/>
</dbReference>
<feature type="domain" description="Alcohol dehydrogenase-like N-terminal" evidence="6">
    <location>
        <begin position="25"/>
        <end position="134"/>
    </location>
</feature>
<dbReference type="PANTHER" id="PTHR43350">
    <property type="entry name" value="NAD-DEPENDENT ALCOHOL DEHYDROGENASE"/>
    <property type="match status" value="1"/>
</dbReference>
<evidence type="ECO:0000256" key="4">
    <source>
        <dbReference type="ARBA" id="ARBA00022833"/>
    </source>
</evidence>
<dbReference type="Gene3D" id="3.90.180.10">
    <property type="entry name" value="Medium-chain alcohol dehydrogenases, catalytic domain"/>
    <property type="match status" value="1"/>
</dbReference>
<dbReference type="InterPro" id="IPR036291">
    <property type="entry name" value="NAD(P)-bd_dom_sf"/>
</dbReference>
<evidence type="ECO:0000256" key="2">
    <source>
        <dbReference type="ARBA" id="ARBA00008072"/>
    </source>
</evidence>
<protein>
    <submittedName>
        <fullName evidence="7">Ribitol-5-phosphate dehydrogenase</fullName>
    </submittedName>
</protein>
<comment type="similarity">
    <text evidence="2">Belongs to the zinc-containing alcohol dehydrogenase family.</text>
</comment>
<keyword evidence="8" id="KW-1185">Reference proteome</keyword>
<dbReference type="GO" id="GO:0046872">
    <property type="term" value="F:metal ion binding"/>
    <property type="evidence" value="ECO:0007669"/>
    <property type="project" value="UniProtKB-KW"/>
</dbReference>
<comment type="cofactor">
    <cofactor evidence="1">
        <name>Zn(2+)</name>
        <dbReference type="ChEBI" id="CHEBI:29105"/>
    </cofactor>
</comment>
<dbReference type="SUPFAM" id="SSF51735">
    <property type="entry name" value="NAD(P)-binding Rossmann-fold domains"/>
    <property type="match status" value="1"/>
</dbReference>
<evidence type="ECO:0000313" key="7">
    <source>
        <dbReference type="EMBL" id="QCT06083.1"/>
    </source>
</evidence>
<evidence type="ECO:0000256" key="1">
    <source>
        <dbReference type="ARBA" id="ARBA00001947"/>
    </source>
</evidence>
<dbReference type="EMBL" id="CP039381">
    <property type="protein sequence ID" value="QCT06083.1"/>
    <property type="molecule type" value="Genomic_DNA"/>
</dbReference>
<organism evidence="7 8">
    <name type="scientific">Ruminococcus bovis</name>
    <dbReference type="NCBI Taxonomy" id="2564099"/>
    <lineage>
        <taxon>Bacteria</taxon>
        <taxon>Bacillati</taxon>
        <taxon>Bacillota</taxon>
        <taxon>Clostridia</taxon>
        <taxon>Eubacteriales</taxon>
        <taxon>Oscillospiraceae</taxon>
        <taxon>Ruminococcus</taxon>
    </lineage>
</organism>
<reference evidence="7 8" key="1">
    <citation type="submission" date="2019-04" db="EMBL/GenBank/DDBJ databases">
        <authorList>
            <person name="Embree M."/>
            <person name="Gaffney J.R."/>
        </authorList>
    </citation>
    <scope>NUCLEOTIDE SEQUENCE [LARGE SCALE GENOMIC DNA]</scope>
    <source>
        <strain evidence="7 8">JE7A12</strain>
    </source>
</reference>
<keyword evidence="3" id="KW-0479">Metal-binding</keyword>
<evidence type="ECO:0000256" key="5">
    <source>
        <dbReference type="ARBA" id="ARBA00023002"/>
    </source>
</evidence>
<dbReference type="InterPro" id="IPR013154">
    <property type="entry name" value="ADH-like_N"/>
</dbReference>
<dbReference type="InterPro" id="IPR011032">
    <property type="entry name" value="GroES-like_sf"/>
</dbReference>
<keyword evidence="4" id="KW-0862">Zinc</keyword>
<dbReference type="OrthoDB" id="1700359at2"/>
<dbReference type="GO" id="GO:0016491">
    <property type="term" value="F:oxidoreductase activity"/>
    <property type="evidence" value="ECO:0007669"/>
    <property type="project" value="UniProtKB-KW"/>
</dbReference>
<dbReference type="KEGG" id="ruj:E5Z56_01295"/>
<dbReference type="SUPFAM" id="SSF50129">
    <property type="entry name" value="GroES-like"/>
    <property type="match status" value="1"/>
</dbReference>
<keyword evidence="5" id="KW-0560">Oxidoreductase</keyword>
<name>A0A4V1G4V9_9FIRM</name>
<dbReference type="Gene3D" id="3.40.50.720">
    <property type="entry name" value="NAD(P)-binding Rossmann-like Domain"/>
    <property type="match status" value="1"/>
</dbReference>
<sequence length="341" mass="38837">MINYIYQLTSPQFFSVKYEDIDINKKVIIRPRYMSICRADQRYYQGNRDIKVLNEKLPMALIHECCGEVIIDKTGHFKPGQQVVMIPNQPANTDNADNSFIYENYRPDSKFLSSGADGFMREFVDIDPDRVIPFNNIPLSTAAITEFVSVACHAVARMKKVAHERQDAFGVWGDGALSYVIATVLRAEYPKAKIYVIGKNQRKLSRFSFVTKTFLTYNIPKDLHIDHAFECVGGEGALDAINDMIDYTSPQGTLLLMGVSENMVAINTRMVLEKGFTMVGCSRSGRVDFEKAISLMETQRIKRRLSSIIYEDAPVRNFDDMHRAFAADLNTPFKTVFEWKV</sequence>
<evidence type="ECO:0000259" key="6">
    <source>
        <dbReference type="Pfam" id="PF08240"/>
    </source>
</evidence>
<evidence type="ECO:0000313" key="8">
    <source>
        <dbReference type="Proteomes" id="UP000301475"/>
    </source>
</evidence>
<dbReference type="Proteomes" id="UP000301475">
    <property type="component" value="Chromosome"/>
</dbReference>
<gene>
    <name evidence="7" type="ORF">E5Z56_01295</name>
</gene>
<accession>A0A4V1G4V9</accession>
<dbReference type="Pfam" id="PF08240">
    <property type="entry name" value="ADH_N"/>
    <property type="match status" value="1"/>
</dbReference>
<dbReference type="RefSeq" id="WP_022506084.1">
    <property type="nucleotide sequence ID" value="NZ_CP039381.1"/>
</dbReference>
<dbReference type="AlphaFoldDB" id="A0A4V1G4V9"/>
<evidence type="ECO:0000256" key="3">
    <source>
        <dbReference type="ARBA" id="ARBA00022723"/>
    </source>
</evidence>